<sequence>MEKSFWIHILKRQLSDNKTIYKYMTKYNIQLYLFGSARVSKKPNDLDILLIYPDISKVTEALELKKELISYLQELNCKDIHMVLMTVQENDEINFVKKEGAIRFNICRKGE</sequence>
<proteinExistence type="predicted"/>
<dbReference type="EMBL" id="BLYL01000010">
    <property type="protein sequence ID" value="GFO94760.1"/>
    <property type="molecule type" value="Genomic_DNA"/>
</dbReference>
<dbReference type="AlphaFoldDB" id="A0AAI9NZ68"/>
<protein>
    <recommendedName>
        <fullName evidence="3">Nucleotidyltransferase domain-containing protein</fullName>
    </recommendedName>
</protein>
<reference evidence="1" key="1">
    <citation type="submission" date="2020-06" db="EMBL/GenBank/DDBJ databases">
        <title>Characterization of fructooligosaccharide metabolism and fructooligosaccharide-degrading enzymes in human commensal butyrate producers.</title>
        <authorList>
            <person name="Tanno H."/>
            <person name="Fujii T."/>
            <person name="Hirano K."/>
            <person name="Maeno S."/>
            <person name="Tonozuka T."/>
            <person name="Sakamoto M."/>
            <person name="Ohkuma M."/>
            <person name="Tochio T."/>
            <person name="Endo A."/>
        </authorList>
    </citation>
    <scope>NUCLEOTIDE SEQUENCE</scope>
    <source>
        <strain evidence="1">JCM 31265</strain>
    </source>
</reference>
<dbReference type="Proteomes" id="UP000660047">
    <property type="component" value="Unassembled WGS sequence"/>
</dbReference>
<dbReference type="SUPFAM" id="SSF81301">
    <property type="entry name" value="Nucleotidyltransferase"/>
    <property type="match status" value="1"/>
</dbReference>
<organism evidence="1 2">
    <name type="scientific">Coprococcus eutactus</name>
    <dbReference type="NCBI Taxonomy" id="33043"/>
    <lineage>
        <taxon>Bacteria</taxon>
        <taxon>Bacillati</taxon>
        <taxon>Bacillota</taxon>
        <taxon>Clostridia</taxon>
        <taxon>Lachnospirales</taxon>
        <taxon>Lachnospiraceae</taxon>
        <taxon>Coprococcus</taxon>
    </lineage>
</organism>
<evidence type="ECO:0000313" key="2">
    <source>
        <dbReference type="Proteomes" id="UP000660047"/>
    </source>
</evidence>
<evidence type="ECO:0000313" key="1">
    <source>
        <dbReference type="EMBL" id="GFO94760.1"/>
    </source>
</evidence>
<comment type="caution">
    <text evidence="1">The sequence shown here is derived from an EMBL/GenBank/DDBJ whole genome shotgun (WGS) entry which is preliminary data.</text>
</comment>
<name>A0AAI9NZ68_9FIRM</name>
<accession>A0AAI9NZ68</accession>
<dbReference type="InterPro" id="IPR043519">
    <property type="entry name" value="NT_sf"/>
</dbReference>
<evidence type="ECO:0008006" key="3">
    <source>
        <dbReference type="Google" id="ProtNLM"/>
    </source>
</evidence>
<gene>
    <name evidence="1" type="ORF">COEU31_18060</name>
</gene>